<gene>
    <name evidence="2" type="ORF">COHA_001726</name>
</gene>
<organism evidence="2 3">
    <name type="scientific">Chlorella ohadii</name>
    <dbReference type="NCBI Taxonomy" id="2649997"/>
    <lineage>
        <taxon>Eukaryota</taxon>
        <taxon>Viridiplantae</taxon>
        <taxon>Chlorophyta</taxon>
        <taxon>core chlorophytes</taxon>
        <taxon>Trebouxiophyceae</taxon>
        <taxon>Chlorellales</taxon>
        <taxon>Chlorellaceae</taxon>
        <taxon>Chlorella clade</taxon>
        <taxon>Chlorella</taxon>
    </lineage>
</organism>
<feature type="region of interest" description="Disordered" evidence="1">
    <location>
        <begin position="207"/>
        <end position="234"/>
    </location>
</feature>
<accession>A0AAD5DYL0</accession>
<evidence type="ECO:0000256" key="1">
    <source>
        <dbReference type="SAM" id="MobiDB-lite"/>
    </source>
</evidence>
<feature type="region of interest" description="Disordered" evidence="1">
    <location>
        <begin position="280"/>
        <end position="319"/>
    </location>
</feature>
<dbReference type="Proteomes" id="UP001205105">
    <property type="component" value="Unassembled WGS sequence"/>
</dbReference>
<keyword evidence="3" id="KW-1185">Reference proteome</keyword>
<name>A0AAD5DYL0_9CHLO</name>
<evidence type="ECO:0000313" key="2">
    <source>
        <dbReference type="EMBL" id="KAI7844636.1"/>
    </source>
</evidence>
<feature type="compositionally biased region" description="Low complexity" evidence="1">
    <location>
        <begin position="207"/>
        <end position="229"/>
    </location>
</feature>
<feature type="region of interest" description="Disordered" evidence="1">
    <location>
        <begin position="117"/>
        <end position="146"/>
    </location>
</feature>
<proteinExistence type="predicted"/>
<reference evidence="2" key="1">
    <citation type="submission" date="2020-11" db="EMBL/GenBank/DDBJ databases">
        <title>Chlorella ohadii genome sequencing and assembly.</title>
        <authorList>
            <person name="Murik O."/>
            <person name="Treves H."/>
            <person name="Kedem I."/>
            <person name="Shotland Y."/>
            <person name="Kaplan A."/>
        </authorList>
    </citation>
    <scope>NUCLEOTIDE SEQUENCE</scope>
    <source>
        <strain evidence="2">1</strain>
    </source>
</reference>
<sequence>MERASAGPPSAAHRRCKSMVSLEMEFEWDPRSQKTRQRSPTKPRTMEVLAPRGGAAAFSGAACLAGCSPCGVASVAASSASQPSSATSSLAAQLADLQQVGAIRSFDSLMQRALTPIKTRSRPGTARQAGAELPPSPPAPLAGALPSPFGGSASASSLGSGLRPKLAAGRPFVIRCSTSSAAGGAPNAYNPYDLTAAALSSEFRSPARSSLASPFPSSSRTTSSNVTPSQWLAGSGSHRASAYRALAAQQALTQKDDEPDVYISVPGVVRRQHSIASAASGSSVGSSVGSSTGQQQQQAAGGGSEQPPAVLAGGSSATAPSLQVQRSLGSGSLQGPRGHSPEQLQAQRSLSLGAHPGPLHACSTPAHPFRGLFRSIIAGGSTAAGR</sequence>
<dbReference type="EMBL" id="JADXDR010000025">
    <property type="protein sequence ID" value="KAI7844636.1"/>
    <property type="molecule type" value="Genomic_DNA"/>
</dbReference>
<dbReference type="AlphaFoldDB" id="A0AAD5DYL0"/>
<protein>
    <submittedName>
        <fullName evidence="2">Uncharacterized protein</fullName>
    </submittedName>
</protein>
<evidence type="ECO:0000313" key="3">
    <source>
        <dbReference type="Proteomes" id="UP001205105"/>
    </source>
</evidence>
<feature type="compositionally biased region" description="Low complexity" evidence="1">
    <location>
        <begin position="280"/>
        <end position="299"/>
    </location>
</feature>
<comment type="caution">
    <text evidence="2">The sequence shown here is derived from an EMBL/GenBank/DDBJ whole genome shotgun (WGS) entry which is preliminary data.</text>
</comment>